<accession>A0A7J6KK29</accession>
<protein>
    <submittedName>
        <fullName evidence="2">Uncharacterized protein</fullName>
    </submittedName>
</protein>
<dbReference type="AlphaFoldDB" id="A0A7J6KK29"/>
<reference evidence="2 3" key="1">
    <citation type="submission" date="2020-04" db="EMBL/GenBank/DDBJ databases">
        <title>Perkinsus chesapeaki whole genome sequence.</title>
        <authorList>
            <person name="Bogema D.R."/>
        </authorList>
    </citation>
    <scope>NUCLEOTIDE SEQUENCE [LARGE SCALE GENOMIC DNA]</scope>
    <source>
        <strain evidence="2">ATCC PRA-425</strain>
    </source>
</reference>
<comment type="caution">
    <text evidence="2">The sequence shown here is derived from an EMBL/GenBank/DDBJ whole genome shotgun (WGS) entry which is preliminary data.</text>
</comment>
<keyword evidence="3" id="KW-1185">Reference proteome</keyword>
<feature type="compositionally biased region" description="Acidic residues" evidence="1">
    <location>
        <begin position="48"/>
        <end position="61"/>
    </location>
</feature>
<dbReference type="OrthoDB" id="10432931at2759"/>
<feature type="region of interest" description="Disordered" evidence="1">
    <location>
        <begin position="1"/>
        <end position="133"/>
    </location>
</feature>
<feature type="non-terminal residue" evidence="2">
    <location>
        <position position="1"/>
    </location>
</feature>
<dbReference type="EMBL" id="JAAPAO010002684">
    <property type="protein sequence ID" value="KAF4647340.1"/>
    <property type="molecule type" value="Genomic_DNA"/>
</dbReference>
<organism evidence="2 3">
    <name type="scientific">Perkinsus chesapeaki</name>
    <name type="common">Clam parasite</name>
    <name type="synonym">Perkinsus andrewsi</name>
    <dbReference type="NCBI Taxonomy" id="330153"/>
    <lineage>
        <taxon>Eukaryota</taxon>
        <taxon>Sar</taxon>
        <taxon>Alveolata</taxon>
        <taxon>Perkinsozoa</taxon>
        <taxon>Perkinsea</taxon>
        <taxon>Perkinsida</taxon>
        <taxon>Perkinsidae</taxon>
        <taxon>Perkinsus</taxon>
    </lineage>
</organism>
<gene>
    <name evidence="2" type="ORF">FOL47_004721</name>
</gene>
<feature type="non-terminal residue" evidence="2">
    <location>
        <position position="230"/>
    </location>
</feature>
<sequence>SALSSTGAQTPVDRLQRSLSDIIRMDNVEEPPEESSAFESYPDRPVDPDDPELGMDIDSPEGDQVNEKRDPEGNPRGKSTPVGNPNGSLDGESEPEDSTPKAKFDKTVKPNSELGDPFKPSTTIGIDEKQGRRMSELRKNVVKFSGAPGEDVEEWLDKLDMIAGPEGFNLDYHDQALLLRLSVSGDAYQAVLMVRPGDPKTDPQQKGYLARVRSELRKRFGRSPDQAINQ</sequence>
<evidence type="ECO:0000256" key="1">
    <source>
        <dbReference type="SAM" id="MobiDB-lite"/>
    </source>
</evidence>
<name>A0A7J6KK29_PERCH</name>
<dbReference type="Proteomes" id="UP000591131">
    <property type="component" value="Unassembled WGS sequence"/>
</dbReference>
<feature type="compositionally biased region" description="Basic and acidic residues" evidence="1">
    <location>
        <begin position="98"/>
        <end position="108"/>
    </location>
</feature>
<evidence type="ECO:0000313" key="3">
    <source>
        <dbReference type="Proteomes" id="UP000591131"/>
    </source>
</evidence>
<evidence type="ECO:0000313" key="2">
    <source>
        <dbReference type="EMBL" id="KAF4647340.1"/>
    </source>
</evidence>
<feature type="compositionally biased region" description="Basic and acidic residues" evidence="1">
    <location>
        <begin position="65"/>
        <end position="75"/>
    </location>
</feature>
<proteinExistence type="predicted"/>